<dbReference type="STRING" id="1886670.PTI45_01233"/>
<gene>
    <name evidence="2" type="ORF">PTI45_01233</name>
</gene>
<dbReference type="Proteomes" id="UP000094578">
    <property type="component" value="Unassembled WGS sequence"/>
</dbReference>
<feature type="transmembrane region" description="Helical" evidence="1">
    <location>
        <begin position="6"/>
        <end position="23"/>
    </location>
</feature>
<dbReference type="RefSeq" id="WP_069326675.1">
    <property type="nucleotide sequence ID" value="NZ_MDER01000031.1"/>
</dbReference>
<evidence type="ECO:0008006" key="4">
    <source>
        <dbReference type="Google" id="ProtNLM"/>
    </source>
</evidence>
<evidence type="ECO:0000313" key="2">
    <source>
        <dbReference type="EMBL" id="ODP29224.1"/>
    </source>
</evidence>
<dbReference type="AlphaFoldDB" id="A0A1E3L6D0"/>
<evidence type="ECO:0000313" key="3">
    <source>
        <dbReference type="Proteomes" id="UP000094578"/>
    </source>
</evidence>
<dbReference type="GO" id="GO:0016787">
    <property type="term" value="F:hydrolase activity"/>
    <property type="evidence" value="ECO:0007669"/>
    <property type="project" value="InterPro"/>
</dbReference>
<accession>A0A1E3L6D0</accession>
<dbReference type="SUPFAM" id="SSF53474">
    <property type="entry name" value="alpha/beta-Hydrolases"/>
    <property type="match status" value="1"/>
</dbReference>
<dbReference type="EMBL" id="MDER01000031">
    <property type="protein sequence ID" value="ODP29224.1"/>
    <property type="molecule type" value="Genomic_DNA"/>
</dbReference>
<dbReference type="Pfam" id="PF03283">
    <property type="entry name" value="PAE"/>
    <property type="match status" value="1"/>
</dbReference>
<dbReference type="PANTHER" id="PTHR21562:SF83">
    <property type="entry name" value="PECTIN ACETYLESTERASE 4"/>
    <property type="match status" value="1"/>
</dbReference>
<name>A0A1E3L6D0_9BACL</name>
<comment type="caution">
    <text evidence="2">The sequence shown here is derived from an EMBL/GenBank/DDBJ whole genome shotgun (WGS) entry which is preliminary data.</text>
</comment>
<dbReference type="PANTHER" id="PTHR21562">
    <property type="entry name" value="NOTUM-RELATED"/>
    <property type="match status" value="1"/>
</dbReference>
<keyword evidence="1" id="KW-0812">Transmembrane</keyword>
<sequence>MVLTTIEWLIIVAVVVVVILFVIKRPTRVVSFEESPLYKWNRVDLSGIVVAGDGSPYYLLTKRGRSNNVVVYFSGGGISWDRNTASKPFGLRTLLHNRELGYYFANIPFYKTDLLGGMLDNHREDNPFYDWTIVYIPYATGDFHIGNNKVKYKGKGKIHFTAHYSGRPNTLKGLDWLFDHMTEPDKLFIAGASAGGFGSAFWAPHIAEQYPNAQIYHYADGSYLSSHQWHHIMDEVWQSKFEQHFGYPIEEDIIAAAFRYNAQKLPANTILLQSNTLYDKVLPSYEAVLNQQTIGLVSGDDTMTQSWSQGMLDSAGQLDQELENYYYFVTDYGVGTKKRSTPHTLSPSRVFYTAEESGVKLSRWLGDIINKDKRYSVGKEFVESPMGK</sequence>
<keyword evidence="1" id="KW-0472">Membrane</keyword>
<reference evidence="2 3" key="1">
    <citation type="submission" date="2016-08" db="EMBL/GenBank/DDBJ databases">
        <title>Genome sequencing of Paenibacillus sp. TI45-13ar, isolated from Korean traditional nuruk.</title>
        <authorList>
            <person name="Kim S.-J."/>
        </authorList>
    </citation>
    <scope>NUCLEOTIDE SEQUENCE [LARGE SCALE GENOMIC DNA]</scope>
    <source>
        <strain evidence="2 3">TI45-13ar</strain>
    </source>
</reference>
<dbReference type="InterPro" id="IPR004963">
    <property type="entry name" value="PAE/NOTUM"/>
</dbReference>
<dbReference type="PATRIC" id="fig|1886670.3.peg.1258"/>
<protein>
    <recommendedName>
        <fullName evidence="4">Pectinacetylesterase</fullName>
    </recommendedName>
</protein>
<organism evidence="2 3">
    <name type="scientific">Paenibacillus nuruki</name>
    <dbReference type="NCBI Taxonomy" id="1886670"/>
    <lineage>
        <taxon>Bacteria</taxon>
        <taxon>Bacillati</taxon>
        <taxon>Bacillota</taxon>
        <taxon>Bacilli</taxon>
        <taxon>Bacillales</taxon>
        <taxon>Paenibacillaceae</taxon>
        <taxon>Paenibacillus</taxon>
    </lineage>
</organism>
<proteinExistence type="predicted"/>
<dbReference type="InterPro" id="IPR029058">
    <property type="entry name" value="AB_hydrolase_fold"/>
</dbReference>
<evidence type="ECO:0000256" key="1">
    <source>
        <dbReference type="SAM" id="Phobius"/>
    </source>
</evidence>
<keyword evidence="3" id="KW-1185">Reference proteome</keyword>
<keyword evidence="1" id="KW-1133">Transmembrane helix</keyword>